<name>A0A073IKV7_9RHOB</name>
<sequence>MGLPDLLHAARVIQAAPVENRKETARQLVWRAHVADKYVKRLRKLHPEWGDGSLRGAAVASGCLTGQPFNSLHIQHCILILLQVLRDTEHKSSRKT</sequence>
<evidence type="ECO:0000313" key="2">
    <source>
        <dbReference type="EMBL" id="KEJ90215.1"/>
    </source>
</evidence>
<feature type="domain" description="DUF7742" evidence="1">
    <location>
        <begin position="4"/>
        <end position="85"/>
    </location>
</feature>
<dbReference type="Proteomes" id="UP000027734">
    <property type="component" value="Unassembled WGS sequence"/>
</dbReference>
<reference evidence="2 3" key="1">
    <citation type="submission" date="2014-01" db="EMBL/GenBank/DDBJ databases">
        <title>Sulfitobacter donghicola JCM 14565 Genome Sequencing.</title>
        <authorList>
            <person name="Lai Q."/>
            <person name="Hong Z."/>
        </authorList>
    </citation>
    <scope>NUCLEOTIDE SEQUENCE [LARGE SCALE GENOMIC DNA]</scope>
    <source>
        <strain evidence="2 3">JCM 14565</strain>
    </source>
</reference>
<comment type="caution">
    <text evidence="2">The sequence shown here is derived from an EMBL/GenBank/DDBJ whole genome shotgun (WGS) entry which is preliminary data.</text>
</comment>
<protein>
    <recommendedName>
        <fullName evidence="1">DUF7742 domain-containing protein</fullName>
    </recommendedName>
</protein>
<dbReference type="EMBL" id="JAMC01000002">
    <property type="protein sequence ID" value="KEJ90215.1"/>
    <property type="molecule type" value="Genomic_DNA"/>
</dbReference>
<accession>A0A073IKV7</accession>
<keyword evidence="3" id="KW-1185">Reference proteome</keyword>
<proteinExistence type="predicted"/>
<dbReference type="STRING" id="1300350.Z948_317"/>
<dbReference type="AlphaFoldDB" id="A0A073IKV7"/>
<evidence type="ECO:0000259" key="1">
    <source>
        <dbReference type="Pfam" id="PF24891"/>
    </source>
</evidence>
<organism evidence="2 3">
    <name type="scientific">Sulfitobacter donghicola DSW-25 = KCTC 12864 = JCM 14565</name>
    <dbReference type="NCBI Taxonomy" id="1300350"/>
    <lineage>
        <taxon>Bacteria</taxon>
        <taxon>Pseudomonadati</taxon>
        <taxon>Pseudomonadota</taxon>
        <taxon>Alphaproteobacteria</taxon>
        <taxon>Rhodobacterales</taxon>
        <taxon>Roseobacteraceae</taxon>
        <taxon>Sulfitobacter</taxon>
    </lineage>
</organism>
<dbReference type="InterPro" id="IPR056644">
    <property type="entry name" value="DUF7742"/>
</dbReference>
<dbReference type="Pfam" id="PF24891">
    <property type="entry name" value="DUF7742"/>
    <property type="match status" value="1"/>
</dbReference>
<gene>
    <name evidence="2" type="ORF">DSW25_08455</name>
</gene>
<evidence type="ECO:0000313" key="3">
    <source>
        <dbReference type="Proteomes" id="UP000027734"/>
    </source>
</evidence>